<dbReference type="SUPFAM" id="SSF46689">
    <property type="entry name" value="Homeodomain-like"/>
    <property type="match status" value="1"/>
</dbReference>
<evidence type="ECO:0000256" key="1">
    <source>
        <dbReference type="ARBA" id="ARBA00023125"/>
    </source>
</evidence>
<accession>A0ABW4WXE7</accession>
<dbReference type="InterPro" id="IPR054422">
    <property type="entry name" value="TetR-like_HI_0893_C"/>
</dbReference>
<proteinExistence type="predicted"/>
<dbReference type="PANTHER" id="PTHR43479">
    <property type="entry name" value="ACREF/ENVCD OPERON REPRESSOR-RELATED"/>
    <property type="match status" value="1"/>
</dbReference>
<dbReference type="InterPro" id="IPR009057">
    <property type="entry name" value="Homeodomain-like_sf"/>
</dbReference>
<organism evidence="4 5">
    <name type="scientific">Pontibacter silvestris</name>
    <dbReference type="NCBI Taxonomy" id="2305183"/>
    <lineage>
        <taxon>Bacteria</taxon>
        <taxon>Pseudomonadati</taxon>
        <taxon>Bacteroidota</taxon>
        <taxon>Cytophagia</taxon>
        <taxon>Cytophagales</taxon>
        <taxon>Hymenobacteraceae</taxon>
        <taxon>Pontibacter</taxon>
    </lineage>
</organism>
<comment type="caution">
    <text evidence="4">The sequence shown here is derived from an EMBL/GenBank/DDBJ whole genome shotgun (WGS) entry which is preliminary data.</text>
</comment>
<sequence>MEQIAEKKKAIFESTLELVKDNGFHGTPMSMVAKNAGVAAGTIYHYFESKENLLCELFSYIRKQMIEAVQQGDDESIPYKDRFFGVCMNLYWFYINNPNVLKFFEQFVNSPYNEKGSMSDDFNSLLFNFYQKGIKSGQIRNVTPEIASVLAHGNVITMAKIHTFGKIAFEDTDLKQILQILWNGMTNNQSTDQDT</sequence>
<dbReference type="InterPro" id="IPR050624">
    <property type="entry name" value="HTH-type_Tx_Regulator"/>
</dbReference>
<dbReference type="EMBL" id="JBHUHV010000024">
    <property type="protein sequence ID" value="MFD2066901.1"/>
    <property type="molecule type" value="Genomic_DNA"/>
</dbReference>
<dbReference type="Proteomes" id="UP001597369">
    <property type="component" value="Unassembled WGS sequence"/>
</dbReference>
<keyword evidence="1 2" id="KW-0238">DNA-binding</keyword>
<evidence type="ECO:0000259" key="3">
    <source>
        <dbReference type="PROSITE" id="PS50977"/>
    </source>
</evidence>
<evidence type="ECO:0000313" key="4">
    <source>
        <dbReference type="EMBL" id="MFD2066901.1"/>
    </source>
</evidence>
<dbReference type="RefSeq" id="WP_229961556.1">
    <property type="nucleotide sequence ID" value="NZ_JAJJWI010000013.1"/>
</dbReference>
<dbReference type="Gene3D" id="1.10.357.10">
    <property type="entry name" value="Tetracycline Repressor, domain 2"/>
    <property type="match status" value="1"/>
</dbReference>
<reference evidence="5" key="1">
    <citation type="journal article" date="2019" name="Int. J. Syst. Evol. Microbiol.">
        <title>The Global Catalogue of Microorganisms (GCM) 10K type strain sequencing project: providing services to taxonomists for standard genome sequencing and annotation.</title>
        <authorList>
            <consortium name="The Broad Institute Genomics Platform"/>
            <consortium name="The Broad Institute Genome Sequencing Center for Infectious Disease"/>
            <person name="Wu L."/>
            <person name="Ma J."/>
        </authorList>
    </citation>
    <scope>NUCLEOTIDE SEQUENCE [LARGE SCALE GENOMIC DNA]</scope>
    <source>
        <strain evidence="5">JCM 16545</strain>
    </source>
</reference>
<dbReference type="PANTHER" id="PTHR43479:SF11">
    <property type="entry name" value="ACREF_ENVCD OPERON REPRESSOR-RELATED"/>
    <property type="match status" value="1"/>
</dbReference>
<keyword evidence="5" id="KW-1185">Reference proteome</keyword>
<dbReference type="InterPro" id="IPR001647">
    <property type="entry name" value="HTH_TetR"/>
</dbReference>
<name>A0ABW4WXE7_9BACT</name>
<evidence type="ECO:0000256" key="2">
    <source>
        <dbReference type="PROSITE-ProRule" id="PRU00335"/>
    </source>
</evidence>
<evidence type="ECO:0000313" key="5">
    <source>
        <dbReference type="Proteomes" id="UP001597369"/>
    </source>
</evidence>
<feature type="DNA-binding region" description="H-T-H motif" evidence="2">
    <location>
        <begin position="28"/>
        <end position="47"/>
    </location>
</feature>
<feature type="domain" description="HTH tetR-type" evidence="3">
    <location>
        <begin position="5"/>
        <end position="65"/>
    </location>
</feature>
<dbReference type="PROSITE" id="PS50977">
    <property type="entry name" value="HTH_TETR_2"/>
    <property type="match status" value="1"/>
</dbReference>
<dbReference type="Pfam" id="PF00440">
    <property type="entry name" value="TetR_N"/>
    <property type="match status" value="1"/>
</dbReference>
<gene>
    <name evidence="4" type="ORF">ACFSKU_08390</name>
</gene>
<protein>
    <submittedName>
        <fullName evidence="4">TetR/AcrR family transcriptional regulator</fullName>
    </submittedName>
</protein>
<dbReference type="Pfam" id="PF22604">
    <property type="entry name" value="TetR_HI_0893_C"/>
    <property type="match status" value="1"/>
</dbReference>
<dbReference type="PRINTS" id="PR00455">
    <property type="entry name" value="HTHTETR"/>
</dbReference>